<reference evidence="2" key="1">
    <citation type="submission" date="2017-12" db="EMBL/GenBank/DDBJ databases">
        <title>Gene loss provides genomic basis for host adaptation in cereal stripe rust fungi.</title>
        <authorList>
            <person name="Xia C."/>
        </authorList>
    </citation>
    <scope>NUCLEOTIDE SEQUENCE [LARGE SCALE GENOMIC DNA]</scope>
    <source>
        <strain evidence="2">93-210</strain>
    </source>
</reference>
<evidence type="ECO:0000313" key="3">
    <source>
        <dbReference type="Proteomes" id="UP000239156"/>
    </source>
</evidence>
<sequence>MQGHLSTPDSGPRRKISSAISKLSLHKMKAFVSPSAATNTSDAHDTDDSAIASDSSLSVSPPPCPILNANSQTMKNYASQRSNKTPFREPALFPTSLNFSQQTICLFESGEDDEEENLNFYLNDLLLGPTESTKNDDRHPKDKTSETTTKQRSFHFPAFHGSHIKSKKFTLKAFPMSKSMSFQNSGREVIKRSQSSFFGGGKTHALAADTQPAFNPFVETKVITKEEDYSQVISSPVLSHTKSPERNRVLSLPAKLDTTFIKEMMHKERLAAQFAVIPEQSPAPSPRFSSDVVQTALLGPVPVENKAICPRIDMILTSSPFFNNNHPTLSPIPNQEPGTPRSYSQNTNGCLFHALTPCTFAAPETPTTCVNSCSAHQQATPHGKFALSTGSPGIFNLLTPYSHPPRTPIRRQYSLLSPHNLPSPLPPRDASSLNPASRGPGADMLATLEFLSDLCQKSPEYLEEHDSLLERASIQESSDQE</sequence>
<organism evidence="2 3">
    <name type="scientific">Puccinia striiformis</name>
    <dbReference type="NCBI Taxonomy" id="27350"/>
    <lineage>
        <taxon>Eukaryota</taxon>
        <taxon>Fungi</taxon>
        <taxon>Dikarya</taxon>
        <taxon>Basidiomycota</taxon>
        <taxon>Pucciniomycotina</taxon>
        <taxon>Pucciniomycetes</taxon>
        <taxon>Pucciniales</taxon>
        <taxon>Pucciniaceae</taxon>
        <taxon>Puccinia</taxon>
    </lineage>
</organism>
<comment type="caution">
    <text evidence="2">The sequence shown here is derived from an EMBL/GenBank/DDBJ whole genome shotgun (WGS) entry which is preliminary data.</text>
</comment>
<feature type="region of interest" description="Disordered" evidence="1">
    <location>
        <begin position="129"/>
        <end position="151"/>
    </location>
</feature>
<dbReference type="Proteomes" id="UP000239156">
    <property type="component" value="Unassembled WGS sequence"/>
</dbReference>
<gene>
    <name evidence="2" type="ORF">PSTT_07563</name>
</gene>
<feature type="region of interest" description="Disordered" evidence="1">
    <location>
        <begin position="36"/>
        <end position="62"/>
    </location>
</feature>
<feature type="compositionally biased region" description="Low complexity" evidence="1">
    <location>
        <begin position="49"/>
        <end position="59"/>
    </location>
</feature>
<dbReference type="VEuPathDB" id="FungiDB:PSHT_00222"/>
<dbReference type="AlphaFoldDB" id="A0A2S4VG37"/>
<evidence type="ECO:0000256" key="1">
    <source>
        <dbReference type="SAM" id="MobiDB-lite"/>
    </source>
</evidence>
<dbReference type="EMBL" id="PKSL01000064">
    <property type="protein sequence ID" value="POW08435.1"/>
    <property type="molecule type" value="Genomic_DNA"/>
</dbReference>
<evidence type="ECO:0000313" key="2">
    <source>
        <dbReference type="EMBL" id="POW08435.1"/>
    </source>
</evidence>
<keyword evidence="3" id="KW-1185">Reference proteome</keyword>
<feature type="region of interest" description="Disordered" evidence="1">
    <location>
        <begin position="418"/>
        <end position="442"/>
    </location>
</feature>
<proteinExistence type="predicted"/>
<name>A0A2S4VG37_9BASI</name>
<dbReference type="VEuPathDB" id="FungiDB:PSTT_07563"/>
<accession>A0A2S4VG37</accession>
<feature type="compositionally biased region" description="Basic and acidic residues" evidence="1">
    <location>
        <begin position="133"/>
        <end position="145"/>
    </location>
</feature>
<protein>
    <submittedName>
        <fullName evidence="2">Uncharacterized protein</fullName>
    </submittedName>
</protein>